<dbReference type="Proteomes" id="UP000247689">
    <property type="component" value="Unassembled WGS sequence"/>
</dbReference>
<feature type="transmembrane region" description="Helical" evidence="1">
    <location>
        <begin position="68"/>
        <end position="85"/>
    </location>
</feature>
<name>A0A318D8T1_9GAMM</name>
<organism evidence="2 3">
    <name type="scientific">Kangiella spongicola</name>
    <dbReference type="NCBI Taxonomy" id="796379"/>
    <lineage>
        <taxon>Bacteria</taxon>
        <taxon>Pseudomonadati</taxon>
        <taxon>Pseudomonadota</taxon>
        <taxon>Gammaproteobacteria</taxon>
        <taxon>Kangiellales</taxon>
        <taxon>Kangiellaceae</taxon>
        <taxon>Kangiella</taxon>
    </lineage>
</organism>
<keyword evidence="1" id="KW-0812">Transmembrane</keyword>
<reference evidence="2 3" key="1">
    <citation type="submission" date="2018-05" db="EMBL/GenBank/DDBJ databases">
        <title>Kangiella spongicola genome sequence.</title>
        <authorList>
            <person name="Maclea K.S."/>
            <person name="Goen A.E."/>
            <person name="Kelley C."/>
            <person name="Underriner A."/>
            <person name="Silverwood T."/>
            <person name="Trachtenberg A.M."/>
        </authorList>
    </citation>
    <scope>NUCLEOTIDE SEQUENCE [LARGE SCALE GENOMIC DNA]</scope>
    <source>
        <strain evidence="2 3">ATCC BAA-2076</strain>
    </source>
</reference>
<dbReference type="RefSeq" id="WP_110201438.1">
    <property type="nucleotide sequence ID" value="NZ_QICH01000003.1"/>
</dbReference>
<keyword evidence="1" id="KW-1133">Transmembrane helix</keyword>
<proteinExistence type="predicted"/>
<dbReference type="EMBL" id="QICH01000003">
    <property type="protein sequence ID" value="PXF62529.1"/>
    <property type="molecule type" value="Genomic_DNA"/>
</dbReference>
<evidence type="ECO:0000313" key="2">
    <source>
        <dbReference type="EMBL" id="PXF62529.1"/>
    </source>
</evidence>
<keyword evidence="3" id="KW-1185">Reference proteome</keyword>
<evidence type="ECO:0000313" key="3">
    <source>
        <dbReference type="Proteomes" id="UP000247689"/>
    </source>
</evidence>
<gene>
    <name evidence="2" type="ORF">DL796_09305</name>
</gene>
<sequence>MKIKNIVNSELWKFIKEHWGLLISLITGVLFIAGYISARFYFSYWNVPYTEISNSLSPFEFSLQKPEVLFYSIAVGMMLIILSAVTFSDPENDDIRKWRTHLKNPVTYIVVLGPVMVGFIWLFVTPNNSKDQIKNRAYIPYEVIASDSNGSYRCVHILASIASYLVLIGEDLQPVLIKESSVLSIKTMMQPYPVEEITRGRSSFVNKNYKMEKSIWDKHWERVCYSEIQYSFKNFNFNKTGPER</sequence>
<keyword evidence="1" id="KW-0472">Membrane</keyword>
<evidence type="ECO:0000256" key="1">
    <source>
        <dbReference type="SAM" id="Phobius"/>
    </source>
</evidence>
<comment type="caution">
    <text evidence="2">The sequence shown here is derived from an EMBL/GenBank/DDBJ whole genome shotgun (WGS) entry which is preliminary data.</text>
</comment>
<protein>
    <submittedName>
        <fullName evidence="2">Uncharacterized protein</fullName>
    </submittedName>
</protein>
<feature type="transmembrane region" description="Helical" evidence="1">
    <location>
        <begin position="106"/>
        <end position="124"/>
    </location>
</feature>
<dbReference type="AlphaFoldDB" id="A0A318D8T1"/>
<accession>A0A318D8T1</accession>
<dbReference type="OrthoDB" id="9917246at2"/>
<feature type="transmembrane region" description="Helical" evidence="1">
    <location>
        <begin position="21"/>
        <end position="42"/>
    </location>
</feature>